<organism evidence="1 2">
    <name type="scientific">Mucilaginibacter ximonensis</name>
    <dbReference type="NCBI Taxonomy" id="538021"/>
    <lineage>
        <taxon>Bacteria</taxon>
        <taxon>Pseudomonadati</taxon>
        <taxon>Bacteroidota</taxon>
        <taxon>Sphingobacteriia</taxon>
        <taxon>Sphingobacteriales</taxon>
        <taxon>Sphingobacteriaceae</taxon>
        <taxon>Mucilaginibacter</taxon>
    </lineage>
</organism>
<dbReference type="EMBL" id="JBHUPD010000004">
    <property type="protein sequence ID" value="MFD2874416.1"/>
    <property type="molecule type" value="Genomic_DNA"/>
</dbReference>
<accession>A0ABW5YGI8</accession>
<reference evidence="2" key="1">
    <citation type="journal article" date="2019" name="Int. J. Syst. Evol. Microbiol.">
        <title>The Global Catalogue of Microorganisms (GCM) 10K type strain sequencing project: providing services to taxonomists for standard genome sequencing and annotation.</title>
        <authorList>
            <consortium name="The Broad Institute Genomics Platform"/>
            <consortium name="The Broad Institute Genome Sequencing Center for Infectious Disease"/>
            <person name="Wu L."/>
            <person name="Ma J."/>
        </authorList>
    </citation>
    <scope>NUCLEOTIDE SEQUENCE [LARGE SCALE GENOMIC DNA]</scope>
    <source>
        <strain evidence="2">KCTC 22437</strain>
    </source>
</reference>
<name>A0ABW5YGI8_9SPHI</name>
<evidence type="ECO:0000313" key="2">
    <source>
        <dbReference type="Proteomes" id="UP001597557"/>
    </source>
</evidence>
<keyword evidence="2" id="KW-1185">Reference proteome</keyword>
<proteinExistence type="predicted"/>
<sequence length="146" mass="16585">MFEKLFMLVKNNAGTAVVNNPIIPAKYHDAVINEASSSIIEVLKRQMENGKLKDMIKYFQYPDIYNNNPLISRIVSKFATKLNDYYDIDADEAQLIAKQLIAPVMQKIMTQSGDQHNDFTLSKLLSMLSDNSSYEMNSWLSQLAVA</sequence>
<gene>
    <name evidence="1" type="ORF">ACFS5N_18180</name>
</gene>
<dbReference type="Proteomes" id="UP001597557">
    <property type="component" value="Unassembled WGS sequence"/>
</dbReference>
<dbReference type="RefSeq" id="WP_377189050.1">
    <property type="nucleotide sequence ID" value="NZ_JBHUPD010000004.1"/>
</dbReference>
<comment type="caution">
    <text evidence="1">The sequence shown here is derived from an EMBL/GenBank/DDBJ whole genome shotgun (WGS) entry which is preliminary data.</text>
</comment>
<evidence type="ECO:0000313" key="1">
    <source>
        <dbReference type="EMBL" id="MFD2874416.1"/>
    </source>
</evidence>
<protein>
    <submittedName>
        <fullName evidence="1">Uncharacterized protein</fullName>
    </submittedName>
</protein>